<dbReference type="GO" id="GO:0006007">
    <property type="term" value="P:glucose catabolic process"/>
    <property type="evidence" value="ECO:0007669"/>
    <property type="project" value="InterPro"/>
</dbReference>
<evidence type="ECO:0000256" key="5">
    <source>
        <dbReference type="ARBA" id="ARBA00022723"/>
    </source>
</evidence>
<dbReference type="GO" id="GO:0006096">
    <property type="term" value="P:glycolytic process"/>
    <property type="evidence" value="ECO:0007669"/>
    <property type="project" value="UniProtKB-UniRule"/>
</dbReference>
<evidence type="ECO:0000256" key="7">
    <source>
        <dbReference type="ARBA" id="ARBA00023211"/>
    </source>
</evidence>
<evidence type="ECO:0000256" key="6">
    <source>
        <dbReference type="ARBA" id="ARBA00023152"/>
    </source>
</evidence>
<evidence type="ECO:0000256" key="2">
    <source>
        <dbReference type="ARBA" id="ARBA00002315"/>
    </source>
</evidence>
<name>A0A2M6R8A3_9BACT</name>
<dbReference type="Pfam" id="PF06415">
    <property type="entry name" value="iPGM_N"/>
    <property type="match status" value="1"/>
</dbReference>
<organism evidence="16 17">
    <name type="scientific">Candidatus Berkelbacteria bacterium CG10_big_fil_rev_8_21_14_0_10_43_14</name>
    <dbReference type="NCBI Taxonomy" id="1974515"/>
    <lineage>
        <taxon>Bacteria</taxon>
        <taxon>Candidatus Berkelbacteria</taxon>
    </lineage>
</organism>
<evidence type="ECO:0000259" key="14">
    <source>
        <dbReference type="Pfam" id="PF01676"/>
    </source>
</evidence>
<dbReference type="CDD" id="cd16010">
    <property type="entry name" value="iPGM"/>
    <property type="match status" value="1"/>
</dbReference>
<dbReference type="UniPathway" id="UPA00109">
    <property type="reaction ID" value="UER00186"/>
</dbReference>
<feature type="binding site" evidence="9 13">
    <location>
        <position position="407"/>
    </location>
    <ligand>
        <name>Mn(2+)</name>
        <dbReference type="ChEBI" id="CHEBI:29035"/>
        <label>1</label>
    </ligand>
</feature>
<feature type="binding site" evidence="9 12">
    <location>
        <begin position="259"/>
        <end position="262"/>
    </location>
    <ligand>
        <name>substrate</name>
    </ligand>
</feature>
<dbReference type="HAMAP" id="MF_01038">
    <property type="entry name" value="GpmI"/>
    <property type="match status" value="1"/>
</dbReference>
<dbReference type="GO" id="GO:0030145">
    <property type="term" value="F:manganese ion binding"/>
    <property type="evidence" value="ECO:0007669"/>
    <property type="project" value="UniProtKB-UniRule"/>
</dbReference>
<keyword evidence="6 9" id="KW-0324">Glycolysis</keyword>
<evidence type="ECO:0000313" key="16">
    <source>
        <dbReference type="EMBL" id="PIS06763.1"/>
    </source>
</evidence>
<comment type="pathway">
    <text evidence="3 9">Carbohydrate degradation; glycolysis; pyruvate from D-glyceraldehyde 3-phosphate: step 3/5.</text>
</comment>
<evidence type="ECO:0000256" key="10">
    <source>
        <dbReference type="NCBIfam" id="TIGR01307"/>
    </source>
</evidence>
<feature type="binding site" evidence="9 12">
    <location>
        <begin position="156"/>
        <end position="157"/>
    </location>
    <ligand>
        <name>substrate</name>
    </ligand>
</feature>
<comment type="similarity">
    <text evidence="4 9">Belongs to the BPG-independent phosphoglycerate mutase family.</text>
</comment>
<keyword evidence="8 9" id="KW-0413">Isomerase</keyword>
<feature type="binding site" evidence="9 13">
    <location>
        <position position="16"/>
    </location>
    <ligand>
        <name>Mn(2+)</name>
        <dbReference type="ChEBI" id="CHEBI:29035"/>
        <label>2</label>
    </ligand>
</feature>
<dbReference type="Gene3D" id="3.40.720.10">
    <property type="entry name" value="Alkaline Phosphatase, subunit A"/>
    <property type="match status" value="1"/>
</dbReference>
<gene>
    <name evidence="9" type="primary">gpmI</name>
    <name evidence="16" type="ORF">COT79_02875</name>
</gene>
<dbReference type="Gene3D" id="3.40.1450.10">
    <property type="entry name" value="BPG-independent phosphoglycerate mutase, domain B"/>
    <property type="match status" value="1"/>
</dbReference>
<feature type="active site" description="Phosphoserine intermediate" evidence="9 11">
    <location>
        <position position="66"/>
    </location>
</feature>
<feature type="binding site" evidence="9 12">
    <location>
        <position position="340"/>
    </location>
    <ligand>
        <name>substrate</name>
    </ligand>
</feature>
<feature type="domain" description="Metalloenzyme" evidence="14">
    <location>
        <begin position="10"/>
        <end position="520"/>
    </location>
</feature>
<comment type="caution">
    <text evidence="16">The sequence shown here is derived from an EMBL/GenBank/DDBJ whole genome shotgun (WGS) entry which is preliminary data.</text>
</comment>
<dbReference type="GO" id="GO:0004619">
    <property type="term" value="F:phosphoglycerate mutase activity"/>
    <property type="evidence" value="ECO:0007669"/>
    <property type="project" value="UniProtKB-UniRule"/>
</dbReference>
<dbReference type="InterPro" id="IPR005995">
    <property type="entry name" value="Pgm_bpd_ind"/>
</dbReference>
<evidence type="ECO:0000256" key="8">
    <source>
        <dbReference type="ARBA" id="ARBA00023235"/>
    </source>
</evidence>
<comment type="function">
    <text evidence="2 9">Catalyzes the interconversion of 2-phosphoglycerate and 3-phosphoglycerate.</text>
</comment>
<evidence type="ECO:0000313" key="17">
    <source>
        <dbReference type="Proteomes" id="UP000231162"/>
    </source>
</evidence>
<feature type="binding site" evidence="9 13">
    <location>
        <position position="411"/>
    </location>
    <ligand>
        <name>Mn(2+)</name>
        <dbReference type="ChEBI" id="CHEBI:29035"/>
        <label>1</label>
    </ligand>
</feature>
<dbReference type="InterPro" id="IPR017850">
    <property type="entry name" value="Alkaline_phosphatase_core_sf"/>
</dbReference>
<dbReference type="GO" id="GO:0005829">
    <property type="term" value="C:cytosol"/>
    <property type="evidence" value="ECO:0007669"/>
    <property type="project" value="TreeGrafter"/>
</dbReference>
<keyword evidence="5 9" id="KW-0479">Metal-binding</keyword>
<dbReference type="SUPFAM" id="SSF53649">
    <property type="entry name" value="Alkaline phosphatase-like"/>
    <property type="match status" value="1"/>
</dbReference>
<feature type="binding site" evidence="9 12">
    <location>
        <position position="194"/>
    </location>
    <ligand>
        <name>substrate</name>
    </ligand>
</feature>
<feature type="binding site" evidence="9 12">
    <location>
        <position position="127"/>
    </location>
    <ligand>
        <name>substrate</name>
    </ligand>
</feature>
<dbReference type="SUPFAM" id="SSF64158">
    <property type="entry name" value="2,3-Bisphosphoglycerate-independent phosphoglycerate mutase, substrate-binding domain"/>
    <property type="match status" value="1"/>
</dbReference>
<dbReference type="PANTHER" id="PTHR31637">
    <property type="entry name" value="2,3-BISPHOSPHOGLYCERATE-INDEPENDENT PHOSPHOGLYCERATE MUTASE"/>
    <property type="match status" value="1"/>
</dbReference>
<dbReference type="InterPro" id="IPR006124">
    <property type="entry name" value="Metalloenzyme"/>
</dbReference>
<feature type="binding site" evidence="9 13">
    <location>
        <position position="66"/>
    </location>
    <ligand>
        <name>Mn(2+)</name>
        <dbReference type="ChEBI" id="CHEBI:29035"/>
        <label>2</label>
    </ligand>
</feature>
<feature type="binding site" evidence="9 13">
    <location>
        <position position="467"/>
    </location>
    <ligand>
        <name>Mn(2+)</name>
        <dbReference type="ChEBI" id="CHEBI:29035"/>
        <label>1</label>
    </ligand>
</feature>
<comment type="cofactor">
    <cofactor evidence="9">
        <name>Mn(2+)</name>
        <dbReference type="ChEBI" id="CHEBI:29035"/>
    </cofactor>
    <text evidence="9">Binds 2 manganese ions per subunit.</text>
</comment>
<evidence type="ECO:0000256" key="4">
    <source>
        <dbReference type="ARBA" id="ARBA00008819"/>
    </source>
</evidence>
<feature type="binding site" evidence="9 13">
    <location>
        <position position="449"/>
    </location>
    <ligand>
        <name>Mn(2+)</name>
        <dbReference type="ChEBI" id="CHEBI:29035"/>
        <label>2</label>
    </ligand>
</feature>
<sequence>MDTSLTQPSAVLIILDGWGLRPDSADNAILSAKTPTMDTLASKASYISLQASGESVGLPWGEMGNSEVGHITIGSGRVVLADYTQISQSIQTGTFKNNPVLRDITDYVKKASSSLHIIGLLSNAGVHGHMDHILATVSYAASQGFDPCIHLITDGRDSPPQSALTFIKEFNEKLTKIGKGKIVTVCGRYFAMDRDKRWDRTLLAYQAIAHGIGKKAQTIEEAIQANYDSGKFDEFIEPTIIGEPSPMKENDGIICTNFRSDRALQITKMFLSKDIEGVEHDCIPNIYFASMTEYEHGLGTHPLFSVVNLNNPQSNPLTHPLGEVVSEAGLVQLHVAETEKYAHVTYFFNAGREEPFNKEVRIVVPSLKVATYDSAPQMSAEKITHKFIEAWKKDTPAFSVINYANADMVGHTGDLPATIQGVETIDAELKKIIDTIRGESTHILITADHGNAEQLKNPENHMIDKEHSTYPVPFIYIRPEYTFTKWVSLPDDQRIALAALEPVGLLADIAPTVIEILGLQQPVEMTGQSLCGIMTT</sequence>
<feature type="domain" description="BPG-independent PGAM N-terminal" evidence="15">
    <location>
        <begin position="86"/>
        <end position="295"/>
    </location>
</feature>
<dbReference type="PIRSF" id="PIRSF001492">
    <property type="entry name" value="IPGAM"/>
    <property type="match status" value="1"/>
</dbReference>
<reference evidence="17" key="1">
    <citation type="submission" date="2017-09" db="EMBL/GenBank/DDBJ databases">
        <title>Depth-based differentiation of microbial function through sediment-hosted aquifers and enrichment of novel symbionts in the deep terrestrial subsurface.</title>
        <authorList>
            <person name="Probst A.J."/>
            <person name="Ladd B."/>
            <person name="Jarett J.K."/>
            <person name="Geller-Mcgrath D.E."/>
            <person name="Sieber C.M.K."/>
            <person name="Emerson J.B."/>
            <person name="Anantharaman K."/>
            <person name="Thomas B.C."/>
            <person name="Malmstrom R."/>
            <person name="Stieglmeier M."/>
            <person name="Klingl A."/>
            <person name="Woyke T."/>
            <person name="Ryan C.M."/>
            <person name="Banfield J.F."/>
        </authorList>
    </citation>
    <scope>NUCLEOTIDE SEQUENCE [LARGE SCALE GENOMIC DNA]</scope>
</reference>
<dbReference type="Pfam" id="PF01676">
    <property type="entry name" value="Metalloenzyme"/>
    <property type="match status" value="1"/>
</dbReference>
<dbReference type="InterPro" id="IPR036646">
    <property type="entry name" value="PGAM_B_sf"/>
</dbReference>
<protein>
    <recommendedName>
        <fullName evidence="9 10">2,3-bisphosphoglycerate-independent phosphoglycerate mutase</fullName>
        <shortName evidence="9">BPG-independent PGAM</shortName>
        <shortName evidence="9">Phosphoglyceromutase</shortName>
        <shortName evidence="9">iPGM</shortName>
        <ecNumber evidence="9 10">5.4.2.12</ecNumber>
    </recommendedName>
</protein>
<dbReference type="NCBIfam" id="TIGR01307">
    <property type="entry name" value="pgm_bpd_ind"/>
    <property type="match status" value="1"/>
</dbReference>
<dbReference type="FunFam" id="3.40.1450.10:FF:000002">
    <property type="entry name" value="2,3-bisphosphoglycerate-independent phosphoglycerate mutase"/>
    <property type="match status" value="1"/>
</dbReference>
<feature type="binding site" evidence="9 13">
    <location>
        <position position="448"/>
    </location>
    <ligand>
        <name>Mn(2+)</name>
        <dbReference type="ChEBI" id="CHEBI:29035"/>
        <label>2</label>
    </ligand>
</feature>
<feature type="binding site" evidence="9 12">
    <location>
        <position position="188"/>
    </location>
    <ligand>
        <name>substrate</name>
    </ligand>
</feature>
<comment type="subunit">
    <text evidence="9">Monomer.</text>
</comment>
<dbReference type="EMBL" id="PEZX01000037">
    <property type="protein sequence ID" value="PIS06763.1"/>
    <property type="molecule type" value="Genomic_DNA"/>
</dbReference>
<evidence type="ECO:0000256" key="12">
    <source>
        <dbReference type="PIRSR" id="PIRSR001492-2"/>
    </source>
</evidence>
<evidence type="ECO:0000256" key="1">
    <source>
        <dbReference type="ARBA" id="ARBA00000370"/>
    </source>
</evidence>
<dbReference type="Proteomes" id="UP000231162">
    <property type="component" value="Unassembled WGS sequence"/>
</dbReference>
<comment type="catalytic activity">
    <reaction evidence="1 9">
        <text>(2R)-2-phosphoglycerate = (2R)-3-phosphoglycerate</text>
        <dbReference type="Rhea" id="RHEA:15901"/>
        <dbReference type="ChEBI" id="CHEBI:58272"/>
        <dbReference type="ChEBI" id="CHEBI:58289"/>
        <dbReference type="EC" id="5.4.2.12"/>
    </reaction>
</comment>
<accession>A0A2M6R8A3</accession>
<dbReference type="AlphaFoldDB" id="A0A2M6R8A3"/>
<proteinExistence type="inferred from homology"/>
<evidence type="ECO:0000256" key="13">
    <source>
        <dbReference type="PIRSR" id="PIRSR001492-3"/>
    </source>
</evidence>
<dbReference type="EC" id="5.4.2.12" evidence="9 10"/>
<keyword evidence="7 9" id="KW-0464">Manganese</keyword>
<dbReference type="InterPro" id="IPR011258">
    <property type="entry name" value="BPG-indep_PGM_N"/>
</dbReference>
<evidence type="ECO:0000259" key="15">
    <source>
        <dbReference type="Pfam" id="PF06415"/>
    </source>
</evidence>
<dbReference type="PANTHER" id="PTHR31637:SF0">
    <property type="entry name" value="2,3-BISPHOSPHOGLYCERATE-INDEPENDENT PHOSPHOGLYCERATE MUTASE"/>
    <property type="match status" value="1"/>
</dbReference>
<evidence type="ECO:0000256" key="3">
    <source>
        <dbReference type="ARBA" id="ARBA00004798"/>
    </source>
</evidence>
<evidence type="ECO:0000256" key="11">
    <source>
        <dbReference type="PIRSR" id="PIRSR001492-1"/>
    </source>
</evidence>
<evidence type="ECO:0000256" key="9">
    <source>
        <dbReference type="HAMAP-Rule" id="MF_01038"/>
    </source>
</evidence>